<reference evidence="5" key="1">
    <citation type="journal article" date="2012" name="Nat. Genet.">
        <title>Whole-genome sequence of Schistosoma haematobium.</title>
        <authorList>
            <person name="Young N.D."/>
            <person name="Jex A.R."/>
            <person name="Li B."/>
            <person name="Liu S."/>
            <person name="Yang L."/>
            <person name="Xiong Z."/>
            <person name="Li Y."/>
            <person name="Cantacessi C."/>
            <person name="Hall R.S."/>
            <person name="Xu X."/>
            <person name="Chen F."/>
            <person name="Wu X."/>
            <person name="Zerlotini A."/>
            <person name="Oliveira G."/>
            <person name="Hofmann A."/>
            <person name="Zhang G."/>
            <person name="Fang X."/>
            <person name="Kang Y."/>
            <person name="Campbell B.E."/>
            <person name="Loukas A."/>
            <person name="Ranganathan S."/>
            <person name="Rollinson D."/>
            <person name="Rinaldi G."/>
            <person name="Brindley P.J."/>
            <person name="Yang H."/>
            <person name="Wang J."/>
            <person name="Wang J."/>
            <person name="Gasser R.B."/>
        </authorList>
    </citation>
    <scope>NUCLEOTIDE SEQUENCE [LARGE SCALE GENOMIC DNA]</scope>
</reference>
<keyword evidence="3" id="KW-0539">Nucleus</keyword>
<dbReference type="PANTHER" id="PTHR13237">
    <property type="entry name" value="SOMETHING ABOUT SILENCING PROTEIN 10-RELATED"/>
    <property type="match status" value="1"/>
</dbReference>
<accession>A0A094ZVZ0</accession>
<evidence type="ECO:0000256" key="2">
    <source>
        <dbReference type="ARBA" id="ARBA00010979"/>
    </source>
</evidence>
<evidence type="ECO:0000256" key="1">
    <source>
        <dbReference type="ARBA" id="ARBA00004123"/>
    </source>
</evidence>
<feature type="compositionally biased region" description="Basic and acidic residues" evidence="4">
    <location>
        <begin position="454"/>
        <end position="465"/>
    </location>
</feature>
<feature type="compositionally biased region" description="Acidic residues" evidence="4">
    <location>
        <begin position="419"/>
        <end position="435"/>
    </location>
</feature>
<dbReference type="AlphaFoldDB" id="A0A094ZVZ0"/>
<sequence length="533" mass="61237">MHLTSIDRQNSSSHKELFFTMILRTANQSTPNEIRKISSLPHNVHTLSWLKLKQDYQDVKVGKPREKPSYYGGDKVDADDEESQKLCINDCRQKQAALYPPFLFKSSSAQLLLSPPDASELLAITGQSRIHLYIQRNLDELSLKTCENCNNSNHSDISNPIEVDLAVCKLNNLSIPSFPQNLSSEVSIFRSHGLPLLVWPKSADKILIQKYLNYNYPDCGRWFSELDKVTGWLEQKWRPLTRNLGIVSNGEISNNDDNWIKLDKNICIRGLPSDCVAVTYLKKRSTQYEKYASLLKSYFTHRLQFTPAFHHNPIHRELEEHYKERLGCLSEDAGYFNVIGNRLIQVINKALSSGRPYSLNPITFTSSISDLSMREQCLHALLPGNEVKNIRNQKRKSTNELCRIDGLSDTDSQFIDSQSNDDGDGSISEFDDDSDQFLAPNEKDTVSPKSADQSSRDLPNRPISKEIMKNKGIVKYRHKRERNPRVHLRHKFRKATIRYRSRVAPVRKEDKPYAGEVKGIRVNLIKSHKFKKY</sequence>
<name>A0A094ZVZ0_SCHHA</name>
<evidence type="ECO:0000256" key="3">
    <source>
        <dbReference type="ARBA" id="ARBA00023242"/>
    </source>
</evidence>
<comment type="subcellular location">
    <subcellularLocation>
        <location evidence="1">Nucleus</location>
    </subcellularLocation>
</comment>
<dbReference type="PANTHER" id="PTHR13237:SF8">
    <property type="entry name" value="SOMETHING ABOUT SILENCING PROTEIN 10"/>
    <property type="match status" value="1"/>
</dbReference>
<proteinExistence type="inferred from homology"/>
<dbReference type="Pfam" id="PF09368">
    <property type="entry name" value="Sas10"/>
    <property type="match status" value="1"/>
</dbReference>
<dbReference type="GO" id="GO:0000462">
    <property type="term" value="P:maturation of SSU-rRNA from tricistronic rRNA transcript (SSU-rRNA, 5.8S rRNA, LSU-rRNA)"/>
    <property type="evidence" value="ECO:0007669"/>
    <property type="project" value="TreeGrafter"/>
</dbReference>
<gene>
    <name evidence="5" type="ORF">MS3_05625</name>
</gene>
<organism evidence="5">
    <name type="scientific">Schistosoma haematobium</name>
    <name type="common">Blood fluke</name>
    <dbReference type="NCBI Taxonomy" id="6185"/>
    <lineage>
        <taxon>Eukaryota</taxon>
        <taxon>Metazoa</taxon>
        <taxon>Spiralia</taxon>
        <taxon>Lophotrochozoa</taxon>
        <taxon>Platyhelminthes</taxon>
        <taxon>Trematoda</taxon>
        <taxon>Digenea</taxon>
        <taxon>Strigeidida</taxon>
        <taxon>Schistosomatoidea</taxon>
        <taxon>Schistosomatidae</taxon>
        <taxon>Schistosoma</taxon>
    </lineage>
</organism>
<dbReference type="EMBL" id="KL250866">
    <property type="protein sequence ID" value="KGB37294.1"/>
    <property type="molecule type" value="Genomic_DNA"/>
</dbReference>
<dbReference type="GO" id="GO:0032040">
    <property type="term" value="C:small-subunit processome"/>
    <property type="evidence" value="ECO:0007669"/>
    <property type="project" value="TreeGrafter"/>
</dbReference>
<evidence type="ECO:0000256" key="4">
    <source>
        <dbReference type="SAM" id="MobiDB-lite"/>
    </source>
</evidence>
<evidence type="ECO:0000313" key="5">
    <source>
        <dbReference type="EMBL" id="KGB37294.1"/>
    </source>
</evidence>
<protein>
    <submittedName>
        <fullName evidence="5">Something about silencing protein 10</fullName>
    </submittedName>
</protein>
<comment type="similarity">
    <text evidence="2">Belongs to the SAS10 family.</text>
</comment>
<dbReference type="InterPro" id="IPR018972">
    <property type="entry name" value="Sas10_C_dom"/>
</dbReference>
<dbReference type="STRING" id="6185.A0A094ZVZ0"/>
<feature type="region of interest" description="Disordered" evidence="4">
    <location>
        <begin position="412"/>
        <end position="465"/>
    </location>
</feature>